<keyword evidence="4" id="KW-1185">Reference proteome</keyword>
<comment type="caution">
    <text evidence="3">The sequence shown here is derived from an EMBL/GenBank/DDBJ whole genome shotgun (WGS) entry which is preliminary data.</text>
</comment>
<proteinExistence type="predicted"/>
<keyword evidence="1 3" id="KW-0560">Oxidoreductase</keyword>
<dbReference type="Gene3D" id="3.50.50.60">
    <property type="entry name" value="FAD/NAD(P)-binding domain"/>
    <property type="match status" value="1"/>
</dbReference>
<dbReference type="GO" id="GO:0008688">
    <property type="term" value="F:3-(3-hydroxyphenyl)propionate hydroxylase activity"/>
    <property type="evidence" value="ECO:0007669"/>
    <property type="project" value="UniProtKB-EC"/>
</dbReference>
<dbReference type="InterPro" id="IPR050631">
    <property type="entry name" value="PheA/TfdB_FAD_monoxygenase"/>
</dbReference>
<name>A0ABR9HSQ7_9PSEU</name>
<sequence length="517" mass="56375">MTDFPVVIIGAGPTGLTAATLLAQYGVECLVLDRWETIYPQPRAVHLDDEVCRILGRLGLFAEFSAISWRCNGLRLVDRDMHVLAEFRRDAAHGRHGYPEASMFDQPELEALLRSGLKRHSAATLRGGAEVTSLAPEAGGVRVAFTEFGRGESVLAKYVLGCDGANSLTRTSIGAVLRDFGFTQRWLVVDIRTDAELGAWEGVHQVSDPARAATYMRVGANRYRWEFQLADGETADDYRAPATLLPLLKPWTGETPADRLEIVRVAEYTFRAQVADRWRDRRVFLLGDAAHLTPPFIGQGMGAGMRDAMNLAWKLAGVLDGTLAEAVLGSYETERKPHATTMIRLAKLMGTAMTEGGELGNLLRRVAAPRLHLVPGLRNRVLQTETPALHRSALVVRPLLGPSLAGRQCPNAPVDGGRRLDDVTAGRFAVISTAEPSPAQRADIEQRGAVLVVARPGSSLHRWLRRGFAHAAVVRPDATVHRAGRDLATLCAAIPPYRATAPVDGIRKPTIDRKDPL</sequence>
<protein>
    <submittedName>
        <fullName evidence="3">3-(3-hydroxy-phenyl)propionate hydroxylase</fullName>
        <ecNumber evidence="3">1.14.13.127</ecNumber>
    </submittedName>
</protein>
<dbReference type="RefSeq" id="WP_086862531.1">
    <property type="nucleotide sequence ID" value="NZ_JADBEG010000001.1"/>
</dbReference>
<dbReference type="Proteomes" id="UP000631670">
    <property type="component" value="Unassembled WGS sequence"/>
</dbReference>
<evidence type="ECO:0000313" key="4">
    <source>
        <dbReference type="Proteomes" id="UP000631670"/>
    </source>
</evidence>
<dbReference type="Gene3D" id="3.30.70.2450">
    <property type="match status" value="1"/>
</dbReference>
<feature type="domain" description="FAD-binding" evidence="2">
    <location>
        <begin position="4"/>
        <end position="344"/>
    </location>
</feature>
<dbReference type="PANTHER" id="PTHR43476">
    <property type="entry name" value="3-(3-HYDROXY-PHENYL)PROPIONATE/3-HYDROXYCINNAMIC ACID HYDROXYLASE"/>
    <property type="match status" value="1"/>
</dbReference>
<dbReference type="PRINTS" id="PR00420">
    <property type="entry name" value="RNGMNOXGNASE"/>
</dbReference>
<dbReference type="InterPro" id="IPR036188">
    <property type="entry name" value="FAD/NAD-bd_sf"/>
</dbReference>
<dbReference type="PANTHER" id="PTHR43476:SF3">
    <property type="entry name" value="FAD-BINDING MONOOXYGENASE"/>
    <property type="match status" value="1"/>
</dbReference>
<dbReference type="SUPFAM" id="SSF51905">
    <property type="entry name" value="FAD/NAD(P)-binding domain"/>
    <property type="match status" value="1"/>
</dbReference>
<evidence type="ECO:0000259" key="2">
    <source>
        <dbReference type="Pfam" id="PF01494"/>
    </source>
</evidence>
<dbReference type="NCBIfam" id="NF004829">
    <property type="entry name" value="PRK06183.1-3"/>
    <property type="match status" value="1"/>
</dbReference>
<dbReference type="EMBL" id="JADBEG010000001">
    <property type="protein sequence ID" value="MBE1493961.1"/>
    <property type="molecule type" value="Genomic_DNA"/>
</dbReference>
<gene>
    <name evidence="3" type="ORF">H4696_001061</name>
</gene>
<reference evidence="3 4" key="1">
    <citation type="submission" date="2020-10" db="EMBL/GenBank/DDBJ databases">
        <title>Sequencing the genomes of 1000 actinobacteria strains.</title>
        <authorList>
            <person name="Klenk H.-P."/>
        </authorList>
    </citation>
    <scope>NUCLEOTIDE SEQUENCE [LARGE SCALE GENOMIC DNA]</scope>
    <source>
        <strain evidence="3 4">DSM 44653</strain>
    </source>
</reference>
<dbReference type="InterPro" id="IPR002938">
    <property type="entry name" value="FAD-bd"/>
</dbReference>
<organism evidence="3 4">
    <name type="scientific">Amycolatopsis lexingtonensis</name>
    <dbReference type="NCBI Taxonomy" id="218822"/>
    <lineage>
        <taxon>Bacteria</taxon>
        <taxon>Bacillati</taxon>
        <taxon>Actinomycetota</taxon>
        <taxon>Actinomycetes</taxon>
        <taxon>Pseudonocardiales</taxon>
        <taxon>Pseudonocardiaceae</taxon>
        <taxon>Amycolatopsis</taxon>
    </lineage>
</organism>
<evidence type="ECO:0000256" key="1">
    <source>
        <dbReference type="ARBA" id="ARBA00023002"/>
    </source>
</evidence>
<accession>A0ABR9HSQ7</accession>
<dbReference type="EC" id="1.14.13.127" evidence="3"/>
<evidence type="ECO:0000313" key="3">
    <source>
        <dbReference type="EMBL" id="MBE1493961.1"/>
    </source>
</evidence>
<dbReference type="Pfam" id="PF01494">
    <property type="entry name" value="FAD_binding_3"/>
    <property type="match status" value="1"/>
</dbReference>